<keyword evidence="5" id="KW-1185">Reference proteome</keyword>
<dbReference type="GO" id="GO:0016989">
    <property type="term" value="F:sigma factor antagonist activity"/>
    <property type="evidence" value="ECO:0007669"/>
    <property type="project" value="TreeGrafter"/>
</dbReference>
<protein>
    <submittedName>
        <fullName evidence="4">DUF4880 domain-containing protein</fullName>
    </submittedName>
</protein>
<feature type="domain" description="FecR N-terminal" evidence="3">
    <location>
        <begin position="11"/>
        <end position="53"/>
    </location>
</feature>
<dbReference type="EMBL" id="CP043506">
    <property type="protein sequence ID" value="QEO18197.1"/>
    <property type="molecule type" value="Genomic_DNA"/>
</dbReference>
<dbReference type="Gene3D" id="2.60.120.1440">
    <property type="match status" value="1"/>
</dbReference>
<dbReference type="Pfam" id="PF04773">
    <property type="entry name" value="FecR"/>
    <property type="match status" value="1"/>
</dbReference>
<evidence type="ECO:0000259" key="2">
    <source>
        <dbReference type="Pfam" id="PF04773"/>
    </source>
</evidence>
<feature type="transmembrane region" description="Helical" evidence="1">
    <location>
        <begin position="90"/>
        <end position="110"/>
    </location>
</feature>
<dbReference type="Pfam" id="PF16220">
    <property type="entry name" value="DUF4880"/>
    <property type="match status" value="1"/>
</dbReference>
<dbReference type="PANTHER" id="PTHR30273">
    <property type="entry name" value="PERIPLASMIC SIGNAL SENSOR AND SIGMA FACTOR ACTIVATOR FECR-RELATED"/>
    <property type="match status" value="1"/>
</dbReference>
<dbReference type="InterPro" id="IPR032623">
    <property type="entry name" value="FecR_N"/>
</dbReference>
<dbReference type="RefSeq" id="WP_149279860.1">
    <property type="nucleotide sequence ID" value="NZ_CP043506.1"/>
</dbReference>
<dbReference type="PANTHER" id="PTHR30273:SF2">
    <property type="entry name" value="PROTEIN FECR"/>
    <property type="match status" value="1"/>
</dbReference>
<name>A0A5C1YT68_9PROT</name>
<keyword evidence="1" id="KW-0472">Membrane</keyword>
<reference evidence="4 5" key="1">
    <citation type="submission" date="2019-09" db="EMBL/GenBank/DDBJ databases">
        <title>Genome sequencing of strain KACC 21233.</title>
        <authorList>
            <person name="Heo J."/>
            <person name="Kim S.-J."/>
            <person name="Kim J.-S."/>
            <person name="Hong S.-B."/>
            <person name="Kwon S.-W."/>
        </authorList>
    </citation>
    <scope>NUCLEOTIDE SEQUENCE [LARGE SCALE GENOMIC DNA]</scope>
    <source>
        <strain evidence="4 5">KACC 21233</strain>
    </source>
</reference>
<accession>A0A5C1YT68</accession>
<evidence type="ECO:0000313" key="4">
    <source>
        <dbReference type="EMBL" id="QEO18197.1"/>
    </source>
</evidence>
<dbReference type="PIRSF" id="PIRSF018266">
    <property type="entry name" value="FecR"/>
    <property type="match status" value="1"/>
</dbReference>
<dbReference type="InterPro" id="IPR012373">
    <property type="entry name" value="Ferrdict_sens_TM"/>
</dbReference>
<dbReference type="KEGG" id="acek:FLP30_11065"/>
<evidence type="ECO:0000259" key="3">
    <source>
        <dbReference type="Pfam" id="PF16220"/>
    </source>
</evidence>
<dbReference type="Proteomes" id="UP000324536">
    <property type="component" value="Chromosome"/>
</dbReference>
<gene>
    <name evidence="4" type="ORF">FLP30_11065</name>
</gene>
<feature type="domain" description="FecR protein" evidence="2">
    <location>
        <begin position="120"/>
        <end position="211"/>
    </location>
</feature>
<evidence type="ECO:0000256" key="1">
    <source>
        <dbReference type="SAM" id="Phobius"/>
    </source>
</evidence>
<dbReference type="AlphaFoldDB" id="A0A5C1YT68"/>
<evidence type="ECO:0000313" key="5">
    <source>
        <dbReference type="Proteomes" id="UP000324536"/>
    </source>
</evidence>
<keyword evidence="1" id="KW-0812">Transmembrane</keyword>
<keyword evidence="1" id="KW-1133">Transmembrane helix</keyword>
<proteinExistence type="predicted"/>
<dbReference type="InterPro" id="IPR006860">
    <property type="entry name" value="FecR"/>
</dbReference>
<dbReference type="OrthoDB" id="7339213at2"/>
<organism evidence="4 5">
    <name type="scientific">Acetobacter vaccinii</name>
    <dbReference type="NCBI Taxonomy" id="2592655"/>
    <lineage>
        <taxon>Bacteria</taxon>
        <taxon>Pseudomonadati</taxon>
        <taxon>Pseudomonadota</taxon>
        <taxon>Alphaproteobacteria</taxon>
        <taxon>Acetobacterales</taxon>
        <taxon>Acetobacteraceae</taxon>
        <taxon>Acetobacter</taxon>
    </lineage>
</organism>
<sequence>MTETRSPDLREQAISWQLLLNDNPHDSGVRRQLEAWCAESPQHRQAWERAERVRAFARLAIEAEQAAPLSSKSFEQKSPHTRFAGILRKYVSVGLVGGLALAGAAVMFFVPELNDWWLADYSTGTAVNRMITLADGSELVLGAKSAIALSHDPLARGVTLLHGEAYFKVVHDERHPFVVRAASFTIKDIGTAFDVRRVGGHLTVAVREGQVAVKENGSAQSTATELGAGQQLDVDTQNPQGASLTQVSSDTIGSWRTGILSVEGIPMGDLVSIIKRYYPGYVMVTGPIATHTEVGGVYDLNHPLDALKMLVSVRHGSVSEYGGHIAMVRFSSEMGRDSR</sequence>